<dbReference type="SMART" id="SM00249">
    <property type="entry name" value="PHD"/>
    <property type="match status" value="1"/>
</dbReference>
<comment type="caution">
    <text evidence="8">The sequence shown here is derived from an EMBL/GenBank/DDBJ whole genome shotgun (WGS) entry which is preliminary data.</text>
</comment>
<keyword evidence="3" id="KW-0862">Zinc</keyword>
<keyword evidence="6" id="KW-0812">Transmembrane</keyword>
<keyword evidence="6" id="KW-0472">Membrane</keyword>
<proteinExistence type="predicted"/>
<keyword evidence="2 4" id="KW-0863">Zinc-finger</keyword>
<dbReference type="InterPro" id="IPR001965">
    <property type="entry name" value="Znf_PHD"/>
</dbReference>
<evidence type="ECO:0000256" key="1">
    <source>
        <dbReference type="ARBA" id="ARBA00022723"/>
    </source>
</evidence>
<feature type="transmembrane region" description="Helical" evidence="6">
    <location>
        <begin position="126"/>
        <end position="144"/>
    </location>
</feature>
<evidence type="ECO:0000256" key="6">
    <source>
        <dbReference type="SAM" id="Phobius"/>
    </source>
</evidence>
<keyword evidence="6" id="KW-1133">Transmembrane helix</keyword>
<reference evidence="8 9" key="1">
    <citation type="journal article" date="2023" name="BMC Biol.">
        <title>The compact genome of the sponge Oopsacas minuta (Hexactinellida) is lacking key metazoan core genes.</title>
        <authorList>
            <person name="Santini S."/>
            <person name="Schenkelaars Q."/>
            <person name="Jourda C."/>
            <person name="Duchesne M."/>
            <person name="Belahbib H."/>
            <person name="Rocher C."/>
            <person name="Selva M."/>
            <person name="Riesgo A."/>
            <person name="Vervoort M."/>
            <person name="Leys S.P."/>
            <person name="Kodjabachian L."/>
            <person name="Le Bivic A."/>
            <person name="Borchiellini C."/>
            <person name="Claverie J.M."/>
            <person name="Renard E."/>
        </authorList>
    </citation>
    <scope>NUCLEOTIDE SEQUENCE [LARGE SCALE GENOMIC DNA]</scope>
    <source>
        <strain evidence="8">SPO-2</strain>
    </source>
</reference>
<dbReference type="Pfam" id="PF00628">
    <property type="entry name" value="PHD"/>
    <property type="match status" value="1"/>
</dbReference>
<dbReference type="SUPFAM" id="SSF57903">
    <property type="entry name" value="FYVE/PHD zinc finger"/>
    <property type="match status" value="1"/>
</dbReference>
<dbReference type="InterPro" id="IPR019787">
    <property type="entry name" value="Znf_PHD-finger"/>
</dbReference>
<dbReference type="InterPro" id="IPR019786">
    <property type="entry name" value="Zinc_finger_PHD-type_CS"/>
</dbReference>
<dbReference type="EMBL" id="JAKMXF010000133">
    <property type="protein sequence ID" value="KAI6656798.1"/>
    <property type="molecule type" value="Genomic_DNA"/>
</dbReference>
<dbReference type="PROSITE" id="PS50016">
    <property type="entry name" value="ZF_PHD_2"/>
    <property type="match status" value="1"/>
</dbReference>
<feature type="domain" description="PHD-type" evidence="7">
    <location>
        <begin position="9"/>
        <end position="68"/>
    </location>
</feature>
<evidence type="ECO:0000313" key="9">
    <source>
        <dbReference type="Proteomes" id="UP001165289"/>
    </source>
</evidence>
<feature type="region of interest" description="Disordered" evidence="5">
    <location>
        <begin position="69"/>
        <end position="89"/>
    </location>
</feature>
<accession>A0AAV7K7Q6</accession>
<evidence type="ECO:0000256" key="4">
    <source>
        <dbReference type="PROSITE-ProRule" id="PRU00146"/>
    </source>
</evidence>
<dbReference type="InterPro" id="IPR013083">
    <property type="entry name" value="Znf_RING/FYVE/PHD"/>
</dbReference>
<evidence type="ECO:0000256" key="3">
    <source>
        <dbReference type="ARBA" id="ARBA00022833"/>
    </source>
</evidence>
<protein>
    <recommendedName>
        <fullName evidence="7">PHD-type domain-containing protein</fullName>
    </recommendedName>
</protein>
<dbReference type="Proteomes" id="UP001165289">
    <property type="component" value="Unassembled WGS sequence"/>
</dbReference>
<evidence type="ECO:0000256" key="2">
    <source>
        <dbReference type="ARBA" id="ARBA00022771"/>
    </source>
</evidence>
<dbReference type="InterPro" id="IPR011011">
    <property type="entry name" value="Znf_FYVE_PHD"/>
</dbReference>
<keyword evidence="9" id="KW-1185">Reference proteome</keyword>
<name>A0AAV7K7Q6_9METZ</name>
<sequence>MTIPLARGIDTCALCEKAEDDGEDSKIWWIGCSAMECSREYHISCVGLTADTMPRRYQRWYCPMCSEKKSKKRSVKRSVNISSPSIEQPNHLQENLTVSKVRKNDSVNRPDTIPEPRASGVSLKSAASILFLALVYFLTAYFFYRRISNEF</sequence>
<evidence type="ECO:0000259" key="7">
    <source>
        <dbReference type="PROSITE" id="PS50016"/>
    </source>
</evidence>
<dbReference type="PROSITE" id="PS01359">
    <property type="entry name" value="ZF_PHD_1"/>
    <property type="match status" value="1"/>
</dbReference>
<dbReference type="Gene3D" id="3.30.40.10">
    <property type="entry name" value="Zinc/RING finger domain, C3HC4 (zinc finger)"/>
    <property type="match status" value="1"/>
</dbReference>
<dbReference type="GO" id="GO:0008270">
    <property type="term" value="F:zinc ion binding"/>
    <property type="evidence" value="ECO:0007669"/>
    <property type="project" value="UniProtKB-KW"/>
</dbReference>
<evidence type="ECO:0000313" key="8">
    <source>
        <dbReference type="EMBL" id="KAI6656798.1"/>
    </source>
</evidence>
<gene>
    <name evidence="8" type="ORF">LOD99_16101</name>
</gene>
<keyword evidence="1" id="KW-0479">Metal-binding</keyword>
<dbReference type="AlphaFoldDB" id="A0AAV7K7Q6"/>
<organism evidence="8 9">
    <name type="scientific">Oopsacas minuta</name>
    <dbReference type="NCBI Taxonomy" id="111878"/>
    <lineage>
        <taxon>Eukaryota</taxon>
        <taxon>Metazoa</taxon>
        <taxon>Porifera</taxon>
        <taxon>Hexactinellida</taxon>
        <taxon>Hexasterophora</taxon>
        <taxon>Lyssacinosida</taxon>
        <taxon>Leucopsacidae</taxon>
        <taxon>Oopsacas</taxon>
    </lineage>
</organism>
<evidence type="ECO:0000256" key="5">
    <source>
        <dbReference type="SAM" id="MobiDB-lite"/>
    </source>
</evidence>